<dbReference type="InterPro" id="IPR024623">
    <property type="entry name" value="YtxH"/>
</dbReference>
<name>A0ABV8VUK9_9BACI</name>
<keyword evidence="3" id="KW-1185">Reference proteome</keyword>
<dbReference type="InterPro" id="IPR052928">
    <property type="entry name" value="Desiccation-related_membrane"/>
</dbReference>
<dbReference type="PANTHER" id="PTHR35792:SF1">
    <property type="entry name" value="SLL0268 PROTEIN"/>
    <property type="match status" value="1"/>
</dbReference>
<protein>
    <submittedName>
        <fullName evidence="2">YtxH domain-containing protein</fullName>
    </submittedName>
</protein>
<organism evidence="2 3">
    <name type="scientific">Gracilibacillus marinus</name>
    <dbReference type="NCBI Taxonomy" id="630535"/>
    <lineage>
        <taxon>Bacteria</taxon>
        <taxon>Bacillati</taxon>
        <taxon>Bacillota</taxon>
        <taxon>Bacilli</taxon>
        <taxon>Bacillales</taxon>
        <taxon>Bacillaceae</taxon>
        <taxon>Gracilibacillus</taxon>
    </lineage>
</organism>
<accession>A0ABV8VUK9</accession>
<evidence type="ECO:0000313" key="2">
    <source>
        <dbReference type="EMBL" id="MFC4388191.1"/>
    </source>
</evidence>
<feature type="transmembrane region" description="Helical" evidence="1">
    <location>
        <begin position="22"/>
        <end position="41"/>
    </location>
</feature>
<evidence type="ECO:0000313" key="3">
    <source>
        <dbReference type="Proteomes" id="UP001595880"/>
    </source>
</evidence>
<proteinExistence type="predicted"/>
<sequence length="149" mass="16241">MTNQTNTTHTNDDNQNINSKDFLIGSLIGGIVGASLALIFAPKSGKELRGDINQGAGYVKDRASEWKDVAYVKGSEWKDYAKEQSTQLGQTVQEKSSQISNKLKETTSTIQDKIKGEQDPEQAAEEVAKAIDDAAKAFDETDDDNVTNI</sequence>
<dbReference type="Proteomes" id="UP001595880">
    <property type="component" value="Unassembled WGS sequence"/>
</dbReference>
<keyword evidence="1" id="KW-0472">Membrane</keyword>
<reference evidence="3" key="1">
    <citation type="journal article" date="2019" name="Int. J. Syst. Evol. Microbiol.">
        <title>The Global Catalogue of Microorganisms (GCM) 10K type strain sequencing project: providing services to taxonomists for standard genome sequencing and annotation.</title>
        <authorList>
            <consortium name="The Broad Institute Genomics Platform"/>
            <consortium name="The Broad Institute Genome Sequencing Center for Infectious Disease"/>
            <person name="Wu L."/>
            <person name="Ma J."/>
        </authorList>
    </citation>
    <scope>NUCLEOTIDE SEQUENCE [LARGE SCALE GENOMIC DNA]</scope>
    <source>
        <strain evidence="3">KACC 14058</strain>
    </source>
</reference>
<dbReference type="PANTHER" id="PTHR35792">
    <property type="entry name" value="GENERAL STRESS PROTEIN"/>
    <property type="match status" value="1"/>
</dbReference>
<dbReference type="Pfam" id="PF12732">
    <property type="entry name" value="YtxH"/>
    <property type="match status" value="1"/>
</dbReference>
<keyword evidence="1" id="KW-1133">Transmembrane helix</keyword>
<evidence type="ECO:0000256" key="1">
    <source>
        <dbReference type="SAM" id="Phobius"/>
    </source>
</evidence>
<dbReference type="EMBL" id="JBHSDV010000003">
    <property type="protein sequence ID" value="MFC4388191.1"/>
    <property type="molecule type" value="Genomic_DNA"/>
</dbReference>
<dbReference type="RefSeq" id="WP_390199050.1">
    <property type="nucleotide sequence ID" value="NZ_JBHSDV010000003.1"/>
</dbReference>
<keyword evidence="1" id="KW-0812">Transmembrane</keyword>
<gene>
    <name evidence="2" type="ORF">ACFOZ1_10310</name>
</gene>
<comment type="caution">
    <text evidence="2">The sequence shown here is derived from an EMBL/GenBank/DDBJ whole genome shotgun (WGS) entry which is preliminary data.</text>
</comment>